<dbReference type="GO" id="GO:0005886">
    <property type="term" value="C:plasma membrane"/>
    <property type="evidence" value="ECO:0007669"/>
    <property type="project" value="TreeGrafter"/>
</dbReference>
<feature type="disulfide bond" evidence="5">
    <location>
        <begin position="183"/>
        <end position="193"/>
    </location>
</feature>
<organism evidence="8 9">
    <name type="scientific">Polypterus senegalus</name>
    <name type="common">Senegal bichir</name>
    <dbReference type="NCBI Taxonomy" id="55291"/>
    <lineage>
        <taxon>Eukaryota</taxon>
        <taxon>Metazoa</taxon>
        <taxon>Chordata</taxon>
        <taxon>Craniata</taxon>
        <taxon>Vertebrata</taxon>
        <taxon>Euteleostomi</taxon>
        <taxon>Actinopterygii</taxon>
        <taxon>Polypteriformes</taxon>
        <taxon>Polypteridae</taxon>
        <taxon>Polypterus</taxon>
    </lineage>
</organism>
<dbReference type="FunFam" id="3.10.250.10:FF:000009">
    <property type="entry name" value="WC1"/>
    <property type="match status" value="2"/>
</dbReference>
<gene>
    <name evidence="8" type="primary">Dmbt1_2</name>
    <name evidence="8" type="ORF">GTO96_0004314</name>
</gene>
<feature type="disulfide bond" evidence="5">
    <location>
        <begin position="152"/>
        <end position="213"/>
    </location>
</feature>
<feature type="chain" id="PRO_5036490870" evidence="6">
    <location>
        <begin position="24"/>
        <end position="697"/>
    </location>
</feature>
<evidence type="ECO:0000256" key="4">
    <source>
        <dbReference type="ARBA" id="ARBA00023180"/>
    </source>
</evidence>
<dbReference type="AlphaFoldDB" id="A0A8X7XJU2"/>
<sequence length="697" mass="77480">MRSCRRGSLMCLGALLLLTPVYAEDLRLVNGRQPCEGRVEVLHSGEWGTVCHYDWDEKDAAVVCRQMDCGEALSPTYNAYFGEGTGPILMSNVNCEGQESALKNCTVYNWNLAYRLVNGSSSCSGRVELYYGQQWGTVCDRYWDLQDASVFCNQKGCGYAIEAPGQAKFGEGQEKIWRDNLQCEGNEADLTKCPALDYGQEECTHKNDAGVVCSYHFSLRLTDGQGICDGRLEVLYSGSWGTVCDDSWDLADAFVVCRELQCKLPVDTTAPVSYGPGRGHIWLDDVNCKGNESSLLECGHETWGQHNCRHKEDVGVNCTENKKVNTSHPKSCLEDFTQEHCSGELMADCFQNQTKKQKVKNIHKSLVYVTEPHALRLVGGTNNCSGRVELQYGDTWGTVCDDDWDLKDVEVVCRQLQCGKAVTAVLEFGGGSGIIWLNKVRCRGSEAHLWDCRHEPLGKNDCEHKEDAGVNCTDAQDLRLVNGRQPCEGRVEVLRSGRWGTVCQNWWDKKDAAVVCRQMGCGEALSATISAYFGQGTGPILMSEVDCGGQESALKNCTAHNWNLNTALMQTMREDARGNDPGRDALRDRRRVYVRLGSRGGRHPGCFGGRGHRALKLHPVGARGRRQGAFPWLGGPGPQHFRHTRKCWGKEEHGHPECFRGCSWHFRHTVACQRVIARTHLEHIRVMIKGAASLHSG</sequence>
<protein>
    <submittedName>
        <fullName evidence="8">DMBT1 protein</fullName>
    </submittedName>
</protein>
<dbReference type="Proteomes" id="UP000886611">
    <property type="component" value="Unassembled WGS sequence"/>
</dbReference>
<dbReference type="FunFam" id="3.10.250.10:FF:000002">
    <property type="entry name" value="Scavenger receptor cysteine-rich type 1 protein M130"/>
    <property type="match status" value="2"/>
</dbReference>
<dbReference type="GO" id="GO:0031638">
    <property type="term" value="P:zymogen activation"/>
    <property type="evidence" value="ECO:0007669"/>
    <property type="project" value="TreeGrafter"/>
</dbReference>
<dbReference type="PRINTS" id="PR00258">
    <property type="entry name" value="SPERACTRCPTR"/>
</dbReference>
<dbReference type="InterPro" id="IPR001190">
    <property type="entry name" value="SRCR"/>
</dbReference>
<name>A0A8X7XJU2_POLSE</name>
<reference evidence="8 9" key="1">
    <citation type="journal article" date="2021" name="Cell">
        <title>Tracing the genetic footprints of vertebrate landing in non-teleost ray-finned fishes.</title>
        <authorList>
            <person name="Bi X."/>
            <person name="Wang K."/>
            <person name="Yang L."/>
            <person name="Pan H."/>
            <person name="Jiang H."/>
            <person name="Wei Q."/>
            <person name="Fang M."/>
            <person name="Yu H."/>
            <person name="Zhu C."/>
            <person name="Cai Y."/>
            <person name="He Y."/>
            <person name="Gan X."/>
            <person name="Zeng H."/>
            <person name="Yu D."/>
            <person name="Zhu Y."/>
            <person name="Jiang H."/>
            <person name="Qiu Q."/>
            <person name="Yang H."/>
            <person name="Zhang Y.E."/>
            <person name="Wang W."/>
            <person name="Zhu M."/>
            <person name="He S."/>
            <person name="Zhang G."/>
        </authorList>
    </citation>
    <scope>NUCLEOTIDE SEQUENCE [LARGE SCALE GENOMIC DNA]</scope>
    <source>
        <strain evidence="8">Bchr_013</strain>
    </source>
</reference>
<accession>A0A8X7XJU2</accession>
<evidence type="ECO:0000313" key="9">
    <source>
        <dbReference type="Proteomes" id="UP000886611"/>
    </source>
</evidence>
<feature type="domain" description="SRCR" evidence="7">
    <location>
        <begin position="478"/>
        <end position="563"/>
    </location>
</feature>
<feature type="disulfide bond" evidence="5">
    <location>
        <begin position="244"/>
        <end position="308"/>
    </location>
</feature>
<dbReference type="EMBL" id="JAATIS010000220">
    <property type="protein sequence ID" value="KAG2469491.1"/>
    <property type="molecule type" value="Genomic_DNA"/>
</dbReference>
<feature type="disulfide bond" evidence="5">
    <location>
        <begin position="257"/>
        <end position="318"/>
    </location>
</feature>
<evidence type="ECO:0000256" key="3">
    <source>
        <dbReference type="ARBA" id="ARBA00023157"/>
    </source>
</evidence>
<feature type="domain" description="SRCR" evidence="7">
    <location>
        <begin position="26"/>
        <end position="105"/>
    </location>
</feature>
<feature type="disulfide bond" evidence="5">
    <location>
        <begin position="139"/>
        <end position="203"/>
    </location>
</feature>
<feature type="non-terminal residue" evidence="8">
    <location>
        <position position="1"/>
    </location>
</feature>
<proteinExistence type="predicted"/>
<keyword evidence="2" id="KW-0677">Repeat</keyword>
<dbReference type="PANTHER" id="PTHR48071:SF27">
    <property type="entry name" value="SCAVENGER RECEPTOR CYSTEINE-RICH TYPE 1 PROTEIN M130-LIKE"/>
    <property type="match status" value="1"/>
</dbReference>
<dbReference type="SUPFAM" id="SSF56487">
    <property type="entry name" value="SRCR-like"/>
    <property type="match status" value="5"/>
</dbReference>
<evidence type="ECO:0000256" key="1">
    <source>
        <dbReference type="ARBA" id="ARBA00022729"/>
    </source>
</evidence>
<comment type="caution">
    <text evidence="8">The sequence shown here is derived from an EMBL/GenBank/DDBJ whole genome shotgun (WGS) entry which is preliminary data.</text>
</comment>
<feature type="disulfide bond" evidence="5">
    <location>
        <begin position="288"/>
        <end position="298"/>
    </location>
</feature>
<feature type="non-terminal residue" evidence="8">
    <location>
        <position position="697"/>
    </location>
</feature>
<feature type="signal peptide" evidence="6">
    <location>
        <begin position="1"/>
        <end position="23"/>
    </location>
</feature>
<feature type="domain" description="SRCR" evidence="7">
    <location>
        <begin position="375"/>
        <end position="473"/>
    </location>
</feature>
<dbReference type="FunFam" id="3.10.250.10:FF:000006">
    <property type="entry name" value="neurotrypsin isoform X2"/>
    <property type="match status" value="1"/>
</dbReference>
<dbReference type="PROSITE" id="PS50287">
    <property type="entry name" value="SRCR_2"/>
    <property type="match status" value="5"/>
</dbReference>
<dbReference type="SMART" id="SM00202">
    <property type="entry name" value="SR"/>
    <property type="match status" value="5"/>
</dbReference>
<keyword evidence="3 5" id="KW-1015">Disulfide bond</keyword>
<dbReference type="PANTHER" id="PTHR48071">
    <property type="entry name" value="SRCR DOMAIN-CONTAINING PROTEIN"/>
    <property type="match status" value="1"/>
</dbReference>
<keyword evidence="4" id="KW-0325">Glycoprotein</keyword>
<evidence type="ECO:0000259" key="7">
    <source>
        <dbReference type="PROSITE" id="PS50287"/>
    </source>
</evidence>
<dbReference type="GO" id="GO:0004252">
    <property type="term" value="F:serine-type endopeptidase activity"/>
    <property type="evidence" value="ECO:0007669"/>
    <property type="project" value="TreeGrafter"/>
</dbReference>
<feature type="disulfide bond" evidence="5">
    <location>
        <begin position="442"/>
        <end position="452"/>
    </location>
</feature>
<dbReference type="Gene3D" id="3.10.250.10">
    <property type="entry name" value="SRCR-like domain"/>
    <property type="match status" value="5"/>
</dbReference>
<feature type="domain" description="SRCR" evidence="7">
    <location>
        <begin position="219"/>
        <end position="319"/>
    </location>
</feature>
<evidence type="ECO:0000313" key="8">
    <source>
        <dbReference type="EMBL" id="KAG2469491.1"/>
    </source>
</evidence>
<dbReference type="PROSITE" id="PS00420">
    <property type="entry name" value="SRCR_1"/>
    <property type="match status" value="2"/>
</dbReference>
<keyword evidence="1 6" id="KW-0732">Signal</keyword>
<dbReference type="Pfam" id="PF00530">
    <property type="entry name" value="SRCR"/>
    <property type="match status" value="5"/>
</dbReference>
<evidence type="ECO:0000256" key="2">
    <source>
        <dbReference type="ARBA" id="ARBA00022737"/>
    </source>
</evidence>
<evidence type="ECO:0000256" key="5">
    <source>
        <dbReference type="PROSITE-ProRule" id="PRU00196"/>
    </source>
</evidence>
<feature type="disulfide bond" evidence="5">
    <location>
        <begin position="95"/>
        <end position="105"/>
    </location>
</feature>
<feature type="disulfide bond" evidence="5">
    <location>
        <begin position="547"/>
        <end position="557"/>
    </location>
</feature>
<evidence type="ECO:0000256" key="6">
    <source>
        <dbReference type="SAM" id="SignalP"/>
    </source>
</evidence>
<keyword evidence="9" id="KW-1185">Reference proteome</keyword>
<comment type="caution">
    <text evidence="5">Lacks conserved residue(s) required for the propagation of feature annotation.</text>
</comment>
<dbReference type="InterPro" id="IPR036772">
    <property type="entry name" value="SRCR-like_dom_sf"/>
</dbReference>
<feature type="domain" description="SRCR" evidence="7">
    <location>
        <begin position="114"/>
        <end position="214"/>
    </location>
</feature>